<protein>
    <submittedName>
        <fullName evidence="1">Dihydrolipoamide dehydrogenase</fullName>
        <ecNumber evidence="1">1.8.1.4</ecNumber>
    </submittedName>
</protein>
<proteinExistence type="predicted"/>
<dbReference type="SUPFAM" id="SSF51905">
    <property type="entry name" value="FAD/NAD(P)-binding domain"/>
    <property type="match status" value="1"/>
</dbReference>
<name>A0ABU0CMX8_9BACI</name>
<dbReference type="PRINTS" id="PR00411">
    <property type="entry name" value="PNDRDTASEI"/>
</dbReference>
<accession>A0ABU0CMX8</accession>
<evidence type="ECO:0000313" key="1">
    <source>
        <dbReference type="EMBL" id="MDQ0337512.1"/>
    </source>
</evidence>
<reference evidence="1 2" key="1">
    <citation type="submission" date="2023-07" db="EMBL/GenBank/DDBJ databases">
        <title>Genomic Encyclopedia of Type Strains, Phase IV (KMG-IV): sequencing the most valuable type-strain genomes for metagenomic binning, comparative biology and taxonomic classification.</title>
        <authorList>
            <person name="Goeker M."/>
        </authorList>
    </citation>
    <scope>NUCLEOTIDE SEQUENCE [LARGE SCALE GENOMIC DNA]</scope>
    <source>
        <strain evidence="1 2">DSM 17740</strain>
    </source>
</reference>
<gene>
    <name evidence="1" type="ORF">J2S00_000282</name>
</gene>
<comment type="caution">
    <text evidence="1">The sequence shown here is derived from an EMBL/GenBank/DDBJ whole genome shotgun (WGS) entry which is preliminary data.</text>
</comment>
<dbReference type="EMBL" id="JAUSUQ010000001">
    <property type="protein sequence ID" value="MDQ0337512.1"/>
    <property type="molecule type" value="Genomic_DNA"/>
</dbReference>
<dbReference type="Proteomes" id="UP001232445">
    <property type="component" value="Unassembled WGS sequence"/>
</dbReference>
<dbReference type="InterPro" id="IPR036188">
    <property type="entry name" value="FAD/NAD-bd_sf"/>
</dbReference>
<dbReference type="GO" id="GO:0004148">
    <property type="term" value="F:dihydrolipoyl dehydrogenase (NADH) activity"/>
    <property type="evidence" value="ECO:0007669"/>
    <property type="project" value="UniProtKB-EC"/>
</dbReference>
<dbReference type="EC" id="1.8.1.4" evidence="1"/>
<organism evidence="1 2">
    <name type="scientific">Caldalkalibacillus uzonensis</name>
    <dbReference type="NCBI Taxonomy" id="353224"/>
    <lineage>
        <taxon>Bacteria</taxon>
        <taxon>Bacillati</taxon>
        <taxon>Bacillota</taxon>
        <taxon>Bacilli</taxon>
        <taxon>Bacillales</taxon>
        <taxon>Bacillaceae</taxon>
        <taxon>Caldalkalibacillus</taxon>
    </lineage>
</organism>
<dbReference type="Gene3D" id="3.50.50.60">
    <property type="entry name" value="FAD/NAD(P)-binding domain"/>
    <property type="match status" value="1"/>
</dbReference>
<evidence type="ECO:0000313" key="2">
    <source>
        <dbReference type="Proteomes" id="UP001232445"/>
    </source>
</evidence>
<keyword evidence="1" id="KW-0560">Oxidoreductase</keyword>
<keyword evidence="2" id="KW-1185">Reference proteome</keyword>
<sequence length="48" mass="5162">MANNHYELILIGGGSVSFDGLQAAKQLGVERILMVEKEKIGGTCLNWG</sequence>
<dbReference type="RefSeq" id="WP_307334692.1">
    <property type="nucleotide sequence ID" value="NZ_JAUSUQ010000001.1"/>
</dbReference>